<evidence type="ECO:0000313" key="10">
    <source>
        <dbReference type="Proteomes" id="UP001412239"/>
    </source>
</evidence>
<dbReference type="GO" id="GO:0016020">
    <property type="term" value="C:membrane"/>
    <property type="evidence" value="ECO:0007669"/>
    <property type="project" value="UniProtKB-SubCell"/>
</dbReference>
<keyword evidence="10" id="KW-1185">Reference proteome</keyword>
<gene>
    <name evidence="9" type="ORF">GSTUAT00003955001</name>
</gene>
<evidence type="ECO:0000256" key="5">
    <source>
        <dbReference type="ARBA" id="ARBA00023054"/>
    </source>
</evidence>
<accession>A0A292PZR5</accession>
<comment type="subcellular location">
    <subcellularLocation>
        <location evidence="2">Membrane</location>
    </subcellularLocation>
    <subcellularLocation>
        <location evidence="1">Mitochondrion</location>
    </subcellularLocation>
</comment>
<keyword evidence="4" id="KW-1133">Transmembrane helix</keyword>
<feature type="compositionally biased region" description="Basic and acidic residues" evidence="8">
    <location>
        <begin position="110"/>
        <end position="129"/>
    </location>
</feature>
<keyword evidence="6" id="KW-0496">Mitochondrion</keyword>
<evidence type="ECO:0000256" key="4">
    <source>
        <dbReference type="ARBA" id="ARBA00022989"/>
    </source>
</evidence>
<keyword evidence="3" id="KW-0812">Transmembrane</keyword>
<keyword evidence="5" id="KW-0175">Coiled coil</keyword>
<sequence>MRVIRYGTLSVPVWVEPWHQEPHQQPHWQTLFHVLFSSTSIFWGVTRIATMSLPRLSFLCPPIRLKRPPLPNAAFPWPTPLTLPRSPYKSLALLRHRHGTAVEPIPIADAPKKDVKSNRESPDQTRPKDGGGSLPGSAREALEPPIISTETSTATTELGEGGKAVDVNRGQPQPTHLAPPPFVHHFDTYSLAKGLEGSGFTKGQAVTVMKGVRGLLANNLDVARENLVSKSNVENDSYLFHAACSELRNGIQNERKTQIDQLRVEGASIQQEFDLLSQRFLEDIMSLKDELNGLFNDRKMVTRAEQRAMENKIQELNYKITILINSDMKSEIEKLRWTTTRRGLIAIGALAIFVVASIKLSKKENDEKKRHKDAAPLEERDERSHKLVGGAPHDHLAKTLASSGPGGSGANYVSLG</sequence>
<proteinExistence type="predicted"/>
<dbReference type="Gene3D" id="1.20.5.340">
    <property type="match status" value="1"/>
</dbReference>
<evidence type="ECO:0000313" key="9">
    <source>
        <dbReference type="EMBL" id="CUS11907.1"/>
    </source>
</evidence>
<dbReference type="GO" id="GO:0005739">
    <property type="term" value="C:mitochondrion"/>
    <property type="evidence" value="ECO:0007669"/>
    <property type="project" value="UniProtKB-SubCell"/>
</dbReference>
<dbReference type="AlphaFoldDB" id="A0A292PZR5"/>
<reference evidence="9" key="1">
    <citation type="submission" date="2015-10" db="EMBL/GenBank/DDBJ databases">
        <authorList>
            <person name="Regsiter A."/>
            <person name="william w."/>
        </authorList>
    </citation>
    <scope>NUCLEOTIDE SEQUENCE</scope>
    <source>
        <strain evidence="9">Montdore</strain>
    </source>
</reference>
<evidence type="ECO:0000256" key="3">
    <source>
        <dbReference type="ARBA" id="ARBA00022692"/>
    </source>
</evidence>
<feature type="compositionally biased region" description="Low complexity" evidence="8">
    <location>
        <begin position="149"/>
        <end position="158"/>
    </location>
</feature>
<evidence type="ECO:0000256" key="1">
    <source>
        <dbReference type="ARBA" id="ARBA00004173"/>
    </source>
</evidence>
<dbReference type="PANTHER" id="PTHR14360:SF12">
    <property type="entry name" value="MOZ PROTEIN REPRESENTS A CHROMATIN-ASSOCIATED ACETYLTRANSFERASE"/>
    <property type="match status" value="1"/>
</dbReference>
<dbReference type="Pfam" id="PF07798">
    <property type="entry name" value="CCDC90-like"/>
    <property type="match status" value="1"/>
</dbReference>
<evidence type="ECO:0008006" key="11">
    <source>
        <dbReference type="Google" id="ProtNLM"/>
    </source>
</evidence>
<dbReference type="PANTHER" id="PTHR14360">
    <property type="entry name" value="PROTEIN FMP32, MITOCHONDRIAL"/>
    <property type="match status" value="1"/>
</dbReference>
<evidence type="ECO:0000256" key="7">
    <source>
        <dbReference type="ARBA" id="ARBA00023136"/>
    </source>
</evidence>
<dbReference type="EMBL" id="LN891008">
    <property type="protein sequence ID" value="CUS11907.1"/>
    <property type="molecule type" value="Genomic_DNA"/>
</dbReference>
<feature type="compositionally biased region" description="Basic and acidic residues" evidence="8">
    <location>
        <begin position="365"/>
        <end position="385"/>
    </location>
</feature>
<name>A0A292PZR5_9PEZI</name>
<evidence type="ECO:0000256" key="6">
    <source>
        <dbReference type="ARBA" id="ARBA00023128"/>
    </source>
</evidence>
<evidence type="ECO:0000256" key="8">
    <source>
        <dbReference type="SAM" id="MobiDB-lite"/>
    </source>
</evidence>
<protein>
    <recommendedName>
        <fullName evidence="11">DUF1640 domain-containing protein</fullName>
    </recommendedName>
</protein>
<keyword evidence="7" id="KW-0472">Membrane</keyword>
<feature type="region of interest" description="Disordered" evidence="8">
    <location>
        <begin position="365"/>
        <end position="416"/>
    </location>
</feature>
<feature type="region of interest" description="Disordered" evidence="8">
    <location>
        <begin position="102"/>
        <end position="178"/>
    </location>
</feature>
<organism evidence="9 10">
    <name type="scientific">Tuber aestivum</name>
    <name type="common">summer truffle</name>
    <dbReference type="NCBI Taxonomy" id="59557"/>
    <lineage>
        <taxon>Eukaryota</taxon>
        <taxon>Fungi</taxon>
        <taxon>Dikarya</taxon>
        <taxon>Ascomycota</taxon>
        <taxon>Pezizomycotina</taxon>
        <taxon>Pezizomycetes</taxon>
        <taxon>Pezizales</taxon>
        <taxon>Tuberaceae</taxon>
        <taxon>Tuber</taxon>
    </lineage>
</organism>
<dbReference type="InterPro" id="IPR024461">
    <property type="entry name" value="CCDC90-like"/>
</dbReference>
<dbReference type="Proteomes" id="UP001412239">
    <property type="component" value="Unassembled WGS sequence"/>
</dbReference>
<evidence type="ECO:0000256" key="2">
    <source>
        <dbReference type="ARBA" id="ARBA00004370"/>
    </source>
</evidence>